<proteinExistence type="predicted"/>
<protein>
    <submittedName>
        <fullName evidence="1">Uncharacterized protein</fullName>
    </submittedName>
</protein>
<gene>
    <name evidence="1" type="ORF">BU25DRAFT_456308</name>
</gene>
<keyword evidence="2" id="KW-1185">Reference proteome</keyword>
<evidence type="ECO:0000313" key="1">
    <source>
        <dbReference type="EMBL" id="KAF2629879.1"/>
    </source>
</evidence>
<evidence type="ECO:0000313" key="2">
    <source>
        <dbReference type="Proteomes" id="UP000799754"/>
    </source>
</evidence>
<dbReference type="EMBL" id="MU006708">
    <property type="protein sequence ID" value="KAF2629879.1"/>
    <property type="molecule type" value="Genomic_DNA"/>
</dbReference>
<sequence length="100" mass="10834">MAGWNFFLYEALLIPFEITAINMVPNFWKDDIPVAAVCAAIIVLYAACNILAVKAYGGAEFWLSGGKVILILILYAFTFVIMVGGNPPKGPYGFGEILGQ</sequence>
<accession>A0ACB6S955</accession>
<organism evidence="1 2">
    <name type="scientific">Macroventuria anomochaeta</name>
    <dbReference type="NCBI Taxonomy" id="301207"/>
    <lineage>
        <taxon>Eukaryota</taxon>
        <taxon>Fungi</taxon>
        <taxon>Dikarya</taxon>
        <taxon>Ascomycota</taxon>
        <taxon>Pezizomycotina</taxon>
        <taxon>Dothideomycetes</taxon>
        <taxon>Pleosporomycetidae</taxon>
        <taxon>Pleosporales</taxon>
        <taxon>Pleosporineae</taxon>
        <taxon>Didymellaceae</taxon>
        <taxon>Macroventuria</taxon>
    </lineage>
</organism>
<name>A0ACB6S955_9PLEO</name>
<reference evidence="1" key="1">
    <citation type="journal article" date="2020" name="Stud. Mycol.">
        <title>101 Dothideomycetes genomes: a test case for predicting lifestyles and emergence of pathogens.</title>
        <authorList>
            <person name="Haridas S."/>
            <person name="Albert R."/>
            <person name="Binder M."/>
            <person name="Bloem J."/>
            <person name="Labutti K."/>
            <person name="Salamov A."/>
            <person name="Andreopoulos B."/>
            <person name="Baker S."/>
            <person name="Barry K."/>
            <person name="Bills G."/>
            <person name="Bluhm B."/>
            <person name="Cannon C."/>
            <person name="Castanera R."/>
            <person name="Culley D."/>
            <person name="Daum C."/>
            <person name="Ezra D."/>
            <person name="Gonzalez J."/>
            <person name="Henrissat B."/>
            <person name="Kuo A."/>
            <person name="Liang C."/>
            <person name="Lipzen A."/>
            <person name="Lutzoni F."/>
            <person name="Magnuson J."/>
            <person name="Mondo S."/>
            <person name="Nolan M."/>
            <person name="Ohm R."/>
            <person name="Pangilinan J."/>
            <person name="Park H.-J."/>
            <person name="Ramirez L."/>
            <person name="Alfaro M."/>
            <person name="Sun H."/>
            <person name="Tritt A."/>
            <person name="Yoshinaga Y."/>
            <person name="Zwiers L.-H."/>
            <person name="Turgeon B."/>
            <person name="Goodwin S."/>
            <person name="Spatafora J."/>
            <person name="Crous P."/>
            <person name="Grigoriev I."/>
        </authorList>
    </citation>
    <scope>NUCLEOTIDE SEQUENCE</scope>
    <source>
        <strain evidence="1">CBS 525.71</strain>
    </source>
</reference>
<dbReference type="Proteomes" id="UP000799754">
    <property type="component" value="Unassembled WGS sequence"/>
</dbReference>
<comment type="caution">
    <text evidence="1">The sequence shown here is derived from an EMBL/GenBank/DDBJ whole genome shotgun (WGS) entry which is preliminary data.</text>
</comment>